<keyword evidence="3" id="KW-1185">Reference proteome</keyword>
<dbReference type="EMBL" id="BPLR01004982">
    <property type="protein sequence ID" value="GIX98916.1"/>
    <property type="molecule type" value="Genomic_DNA"/>
</dbReference>
<comment type="caution">
    <text evidence="2">The sequence shown here is derived from an EMBL/GenBank/DDBJ whole genome shotgun (WGS) entry which is preliminary data.</text>
</comment>
<dbReference type="AlphaFoldDB" id="A0AAV4PRY0"/>
<dbReference type="Proteomes" id="UP001054945">
    <property type="component" value="Unassembled WGS sequence"/>
</dbReference>
<gene>
    <name evidence="2" type="ORF">CEXT_490301</name>
</gene>
<protein>
    <submittedName>
        <fullName evidence="2">Uncharacterized protein</fullName>
    </submittedName>
</protein>
<sequence length="134" mass="14774">MPADFEERSHRPREKRILERSQAHEQLQARPHSAAAWGVPGKQPLLHPPGADGRRGPPLLPAQQQAHPDAELQSGDGRPDRNLHRCCQGLQVFGRHAFRPQGPRGAQLPGVEHGPGAEDREDRGLRAGQGRVQE</sequence>
<accession>A0AAV4PRY0</accession>
<name>A0AAV4PRY0_CAEEX</name>
<proteinExistence type="predicted"/>
<reference evidence="2 3" key="1">
    <citation type="submission" date="2021-06" db="EMBL/GenBank/DDBJ databases">
        <title>Caerostris extrusa draft genome.</title>
        <authorList>
            <person name="Kono N."/>
            <person name="Arakawa K."/>
        </authorList>
    </citation>
    <scope>NUCLEOTIDE SEQUENCE [LARGE SCALE GENOMIC DNA]</scope>
</reference>
<feature type="compositionally biased region" description="Basic and acidic residues" evidence="1">
    <location>
        <begin position="1"/>
        <end position="23"/>
    </location>
</feature>
<evidence type="ECO:0000256" key="1">
    <source>
        <dbReference type="SAM" id="MobiDB-lite"/>
    </source>
</evidence>
<feature type="region of interest" description="Disordered" evidence="1">
    <location>
        <begin position="97"/>
        <end position="134"/>
    </location>
</feature>
<evidence type="ECO:0000313" key="3">
    <source>
        <dbReference type="Proteomes" id="UP001054945"/>
    </source>
</evidence>
<feature type="compositionally biased region" description="Basic and acidic residues" evidence="1">
    <location>
        <begin position="115"/>
        <end position="125"/>
    </location>
</feature>
<feature type="region of interest" description="Disordered" evidence="1">
    <location>
        <begin position="1"/>
        <end position="83"/>
    </location>
</feature>
<evidence type="ECO:0000313" key="2">
    <source>
        <dbReference type="EMBL" id="GIX98916.1"/>
    </source>
</evidence>
<organism evidence="2 3">
    <name type="scientific">Caerostris extrusa</name>
    <name type="common">Bark spider</name>
    <name type="synonym">Caerostris bankana</name>
    <dbReference type="NCBI Taxonomy" id="172846"/>
    <lineage>
        <taxon>Eukaryota</taxon>
        <taxon>Metazoa</taxon>
        <taxon>Ecdysozoa</taxon>
        <taxon>Arthropoda</taxon>
        <taxon>Chelicerata</taxon>
        <taxon>Arachnida</taxon>
        <taxon>Araneae</taxon>
        <taxon>Araneomorphae</taxon>
        <taxon>Entelegynae</taxon>
        <taxon>Araneoidea</taxon>
        <taxon>Araneidae</taxon>
        <taxon>Caerostris</taxon>
    </lineage>
</organism>